<feature type="non-terminal residue" evidence="2">
    <location>
        <position position="1"/>
    </location>
</feature>
<feature type="compositionally biased region" description="Basic and acidic residues" evidence="1">
    <location>
        <begin position="1"/>
        <end position="24"/>
    </location>
</feature>
<keyword evidence="3" id="KW-1185">Reference proteome</keyword>
<dbReference type="AlphaFoldDB" id="A0A9N9P4R8"/>
<comment type="caution">
    <text evidence="2">The sequence shown here is derived from an EMBL/GenBank/DDBJ whole genome shotgun (WGS) entry which is preliminary data.</text>
</comment>
<proteinExistence type="predicted"/>
<protein>
    <submittedName>
        <fullName evidence="2">5368_t:CDS:1</fullName>
    </submittedName>
</protein>
<name>A0A9N9P4R8_9GLOM</name>
<feature type="compositionally biased region" description="Polar residues" evidence="1">
    <location>
        <begin position="25"/>
        <end position="39"/>
    </location>
</feature>
<dbReference type="EMBL" id="CAJVPY010038042">
    <property type="protein sequence ID" value="CAG8803557.1"/>
    <property type="molecule type" value="Genomic_DNA"/>
</dbReference>
<dbReference type="Proteomes" id="UP000789405">
    <property type="component" value="Unassembled WGS sequence"/>
</dbReference>
<sequence>MSDSTSEDKFDSNNDIIFEEKEVDSPNSVENEKNAVTTMSLPQEEQIEDDKVIARLYGKCEQKFSPTTTTGPYGRGDTQYKKECFDAILNLVVCYLIHFEHNHMAISIKEKLYELCNTINISDKVIILMTDSHMAMVLCGSIIEQEWDLQKFKVMRNELSLLVTAYKKQLETDYLNDNEWEVVDNM</sequence>
<evidence type="ECO:0000313" key="2">
    <source>
        <dbReference type="EMBL" id="CAG8803557.1"/>
    </source>
</evidence>
<organism evidence="2 3">
    <name type="scientific">Dentiscutata erythropus</name>
    <dbReference type="NCBI Taxonomy" id="1348616"/>
    <lineage>
        <taxon>Eukaryota</taxon>
        <taxon>Fungi</taxon>
        <taxon>Fungi incertae sedis</taxon>
        <taxon>Mucoromycota</taxon>
        <taxon>Glomeromycotina</taxon>
        <taxon>Glomeromycetes</taxon>
        <taxon>Diversisporales</taxon>
        <taxon>Gigasporaceae</taxon>
        <taxon>Dentiscutata</taxon>
    </lineage>
</organism>
<dbReference type="OrthoDB" id="2417650at2759"/>
<reference evidence="2" key="1">
    <citation type="submission" date="2021-06" db="EMBL/GenBank/DDBJ databases">
        <authorList>
            <person name="Kallberg Y."/>
            <person name="Tangrot J."/>
            <person name="Rosling A."/>
        </authorList>
    </citation>
    <scope>NUCLEOTIDE SEQUENCE</scope>
    <source>
        <strain evidence="2">MA453B</strain>
    </source>
</reference>
<evidence type="ECO:0000256" key="1">
    <source>
        <dbReference type="SAM" id="MobiDB-lite"/>
    </source>
</evidence>
<gene>
    <name evidence="2" type="ORF">DERYTH_LOCUS23912</name>
</gene>
<evidence type="ECO:0000313" key="3">
    <source>
        <dbReference type="Proteomes" id="UP000789405"/>
    </source>
</evidence>
<feature type="region of interest" description="Disordered" evidence="1">
    <location>
        <begin position="1"/>
        <end position="39"/>
    </location>
</feature>
<accession>A0A9N9P4R8</accession>